<dbReference type="CDD" id="cd05646">
    <property type="entry name" value="M20_AcylaseI_like"/>
    <property type="match status" value="1"/>
</dbReference>
<dbReference type="PANTHER" id="PTHR45892">
    <property type="entry name" value="AMINOACYLASE-1"/>
    <property type="match status" value="1"/>
</dbReference>
<keyword evidence="13" id="KW-1185">Reference proteome</keyword>
<keyword evidence="6" id="KW-0378">Hydrolase</keyword>
<name>A0A1X7UEQ3_AMPQE</name>
<evidence type="ECO:0000259" key="11">
    <source>
        <dbReference type="Pfam" id="PF07687"/>
    </source>
</evidence>
<gene>
    <name evidence="12" type="primary">100634447</name>
</gene>
<dbReference type="InterPro" id="IPR010159">
    <property type="entry name" value="N-acyl_aa_amidohydrolase"/>
</dbReference>
<sequence length="413" mass="46832">MNGSDDGRVTNGPSLEVEEDPAVSRFREYLRIKTVQPNPDYAPAIKFLKGQAYEIGLSYQCIQVAPERNVVIMSWEGTDTALPSLMLNSHMDVVPVFPEKWSCDPFEAVKRENGDIMARGAQDMKCVGIQYLEAIRLLKASGFQPLRTIHLTYVPDEEIGGLKGMQPFLKMETFKMLNVGFALDEGLANPTEAFTVFYAERTILWLKVTCFGCPGHASRFVEETAAEKLIKVMNKFMDFRKNEEKRLKEDSSLKLGHVNTINITVLSGGVQPNVIPSEVSTVIDLRVTPLQDMKEFKDMIHAWLKDAAGDDFEIEWLHKDDHAHPTSIDESKNPWWKKFKNTCDTLGMKLETEIFPAGTDSRYLRQLGLPVLGFSPMNHTPVLLHDNDEFLNERIFLRGIDIYKNLITNLSNL</sequence>
<dbReference type="SUPFAM" id="SSF55031">
    <property type="entry name" value="Bacterial exopeptidase dimerisation domain"/>
    <property type="match status" value="1"/>
</dbReference>
<dbReference type="Gene3D" id="3.30.70.360">
    <property type="match status" value="1"/>
</dbReference>
<evidence type="ECO:0000256" key="10">
    <source>
        <dbReference type="PIRSR" id="PIRSR036696-2"/>
    </source>
</evidence>
<dbReference type="EnsemblMetazoa" id="XM_019999136.1">
    <property type="protein sequence ID" value="XP_019854695.1"/>
    <property type="gene ID" value="LOC100634447"/>
</dbReference>
<evidence type="ECO:0000256" key="2">
    <source>
        <dbReference type="ARBA" id="ARBA00006247"/>
    </source>
</evidence>
<dbReference type="InterPro" id="IPR001261">
    <property type="entry name" value="ArgE/DapE_CS"/>
</dbReference>
<feature type="binding site" evidence="10">
    <location>
        <position position="385"/>
    </location>
    <ligand>
        <name>Zn(2+)</name>
        <dbReference type="ChEBI" id="CHEBI:29105"/>
        <label>2</label>
    </ligand>
</feature>
<keyword evidence="4" id="KW-0963">Cytoplasm</keyword>
<comment type="similarity">
    <text evidence="2">Belongs to the peptidase M20A family.</text>
</comment>
<dbReference type="EC" id="3.5.1.14" evidence="3"/>
<comment type="cofactor">
    <cofactor evidence="10">
        <name>Zn(2+)</name>
        <dbReference type="ChEBI" id="CHEBI:29105"/>
    </cofactor>
    <text evidence="10">Binds 2 Zn(2+) ions per subunit.</text>
</comment>
<evidence type="ECO:0000256" key="4">
    <source>
        <dbReference type="ARBA" id="ARBA00022490"/>
    </source>
</evidence>
<dbReference type="GO" id="GO:0004046">
    <property type="term" value="F:aminoacylase activity"/>
    <property type="evidence" value="ECO:0007669"/>
    <property type="project" value="UniProtKB-EC"/>
</dbReference>
<dbReference type="eggNOG" id="KOG2275">
    <property type="taxonomic scope" value="Eukaryota"/>
</dbReference>
<dbReference type="GO" id="GO:0046872">
    <property type="term" value="F:metal ion binding"/>
    <property type="evidence" value="ECO:0007669"/>
    <property type="project" value="UniProtKB-KW"/>
</dbReference>
<dbReference type="AlphaFoldDB" id="A0A1X7UEQ3"/>
<feature type="active site" description="Proton acceptor" evidence="9">
    <location>
        <position position="157"/>
    </location>
</feature>
<dbReference type="PANTHER" id="PTHR45892:SF1">
    <property type="entry name" value="AMINOACYLASE-1"/>
    <property type="match status" value="1"/>
</dbReference>
<keyword evidence="5 10" id="KW-0479">Metal-binding</keyword>
<evidence type="ECO:0000256" key="3">
    <source>
        <dbReference type="ARBA" id="ARBA00011913"/>
    </source>
</evidence>
<dbReference type="Gene3D" id="3.40.630.10">
    <property type="entry name" value="Zn peptidases"/>
    <property type="match status" value="1"/>
</dbReference>
<dbReference type="PIRSF" id="PIRSF036696">
    <property type="entry name" value="ACY-1"/>
    <property type="match status" value="1"/>
</dbReference>
<comment type="subcellular location">
    <subcellularLocation>
        <location evidence="1">Cytoplasm</location>
    </subcellularLocation>
</comment>
<dbReference type="KEGG" id="aqu:100634447"/>
<reference evidence="13" key="1">
    <citation type="journal article" date="2010" name="Nature">
        <title>The Amphimedon queenslandica genome and the evolution of animal complexity.</title>
        <authorList>
            <person name="Srivastava M."/>
            <person name="Simakov O."/>
            <person name="Chapman J."/>
            <person name="Fahey B."/>
            <person name="Gauthier M.E."/>
            <person name="Mitros T."/>
            <person name="Richards G.S."/>
            <person name="Conaco C."/>
            <person name="Dacre M."/>
            <person name="Hellsten U."/>
            <person name="Larroux C."/>
            <person name="Putnam N.H."/>
            <person name="Stanke M."/>
            <person name="Adamska M."/>
            <person name="Darling A."/>
            <person name="Degnan S.M."/>
            <person name="Oakley T.H."/>
            <person name="Plachetzki D.C."/>
            <person name="Zhai Y."/>
            <person name="Adamski M."/>
            <person name="Calcino A."/>
            <person name="Cummins S.F."/>
            <person name="Goodstein D.M."/>
            <person name="Harris C."/>
            <person name="Jackson D.J."/>
            <person name="Leys S.P."/>
            <person name="Shu S."/>
            <person name="Woodcroft B.J."/>
            <person name="Vervoort M."/>
            <person name="Kosik K.S."/>
            <person name="Manning G."/>
            <person name="Degnan B.M."/>
            <person name="Rokhsar D.S."/>
        </authorList>
    </citation>
    <scope>NUCLEOTIDE SEQUENCE [LARGE SCALE GENOMIC DNA]</scope>
</reference>
<reference evidence="12" key="2">
    <citation type="submission" date="2017-05" db="UniProtKB">
        <authorList>
            <consortium name="EnsemblMetazoa"/>
        </authorList>
    </citation>
    <scope>IDENTIFICATION</scope>
</reference>
<dbReference type="FunFam" id="1.10.150.900:FF:000001">
    <property type="entry name" value="Aminoacylase-1, putative"/>
    <property type="match status" value="1"/>
</dbReference>
<protein>
    <recommendedName>
        <fullName evidence="3">N-acyl-aliphatic-L-amino acid amidohydrolase</fullName>
        <ecNumber evidence="3">3.5.1.14</ecNumber>
    </recommendedName>
    <alternativeName>
        <fullName evidence="8">N-acyl-L-amino-acid amidohydrolase</fullName>
    </alternativeName>
</protein>
<evidence type="ECO:0000256" key="8">
    <source>
        <dbReference type="ARBA" id="ARBA00029656"/>
    </source>
</evidence>
<keyword evidence="7 10" id="KW-0862">Zinc</keyword>
<evidence type="ECO:0000256" key="7">
    <source>
        <dbReference type="ARBA" id="ARBA00022833"/>
    </source>
</evidence>
<dbReference type="FunFam" id="3.40.630.10:FF:000019">
    <property type="entry name" value="Aminoacylase 1"/>
    <property type="match status" value="1"/>
</dbReference>
<dbReference type="Proteomes" id="UP000007879">
    <property type="component" value="Unassembled WGS sequence"/>
</dbReference>
<dbReference type="FunFam" id="3.30.70.360:FF:000005">
    <property type="entry name" value="Putative Aminoacylase-1"/>
    <property type="match status" value="1"/>
</dbReference>
<dbReference type="Pfam" id="PF01546">
    <property type="entry name" value="Peptidase_M20"/>
    <property type="match status" value="1"/>
</dbReference>
<feature type="binding site" evidence="10">
    <location>
        <position position="90"/>
    </location>
    <ligand>
        <name>Zn(2+)</name>
        <dbReference type="ChEBI" id="CHEBI:29105"/>
        <label>1</label>
    </ligand>
</feature>
<dbReference type="NCBIfam" id="TIGR01880">
    <property type="entry name" value="Ac-peptdase-euk"/>
    <property type="match status" value="1"/>
</dbReference>
<dbReference type="OrthoDB" id="3064516at2759"/>
<dbReference type="InParanoid" id="A0A1X7UEQ3"/>
<evidence type="ECO:0000256" key="1">
    <source>
        <dbReference type="ARBA" id="ARBA00004496"/>
    </source>
</evidence>
<proteinExistence type="inferred from homology"/>
<evidence type="ECO:0000256" key="9">
    <source>
        <dbReference type="PIRSR" id="PIRSR036696-1"/>
    </source>
</evidence>
<feature type="binding site" evidence="10">
    <location>
        <position position="158"/>
    </location>
    <ligand>
        <name>Zn(2+)</name>
        <dbReference type="ChEBI" id="CHEBI:29105"/>
        <label>2</label>
    </ligand>
</feature>
<dbReference type="InterPro" id="IPR002933">
    <property type="entry name" value="Peptidase_M20"/>
</dbReference>
<feature type="binding site" evidence="10">
    <location>
        <position position="123"/>
    </location>
    <ligand>
        <name>Zn(2+)</name>
        <dbReference type="ChEBI" id="CHEBI:29105"/>
        <label>1</label>
    </ligand>
</feature>
<dbReference type="EnsemblMetazoa" id="Aqu2.1.26252_001">
    <property type="protein sequence ID" value="Aqu2.1.26252_001"/>
    <property type="gene ID" value="Aqu2.1.26252"/>
</dbReference>
<accession>A0A1X7UEQ3</accession>
<feature type="binding site" evidence="10">
    <location>
        <position position="123"/>
    </location>
    <ligand>
        <name>Zn(2+)</name>
        <dbReference type="ChEBI" id="CHEBI:29105"/>
        <label>2</label>
    </ligand>
</feature>
<dbReference type="STRING" id="400682.A0A1X7UEQ3"/>
<dbReference type="InterPro" id="IPR052083">
    <property type="entry name" value="Aminoacylase-1_M20A"/>
</dbReference>
<dbReference type="Pfam" id="PF07687">
    <property type="entry name" value="M20_dimer"/>
    <property type="match status" value="1"/>
</dbReference>
<feature type="domain" description="Peptidase M20 dimerisation" evidence="11">
    <location>
        <begin position="198"/>
        <end position="309"/>
    </location>
</feature>
<dbReference type="InterPro" id="IPR036264">
    <property type="entry name" value="Bact_exopeptidase_dim_dom"/>
</dbReference>
<organism evidence="12">
    <name type="scientific">Amphimedon queenslandica</name>
    <name type="common">Sponge</name>
    <dbReference type="NCBI Taxonomy" id="400682"/>
    <lineage>
        <taxon>Eukaryota</taxon>
        <taxon>Metazoa</taxon>
        <taxon>Porifera</taxon>
        <taxon>Demospongiae</taxon>
        <taxon>Heteroscleromorpha</taxon>
        <taxon>Haplosclerida</taxon>
        <taxon>Niphatidae</taxon>
        <taxon>Amphimedon</taxon>
    </lineage>
</organism>
<evidence type="ECO:0000256" key="6">
    <source>
        <dbReference type="ARBA" id="ARBA00022801"/>
    </source>
</evidence>
<dbReference type="InterPro" id="IPR011650">
    <property type="entry name" value="Peptidase_M20_dimer"/>
</dbReference>
<feature type="active site" evidence="9">
    <location>
        <position position="92"/>
    </location>
</feature>
<evidence type="ECO:0000256" key="5">
    <source>
        <dbReference type="ARBA" id="ARBA00022723"/>
    </source>
</evidence>
<dbReference type="PROSITE" id="PS00758">
    <property type="entry name" value="ARGE_DAPE_CPG2_1"/>
    <property type="match status" value="1"/>
</dbReference>
<feature type="binding site" evidence="10">
    <location>
        <position position="185"/>
    </location>
    <ligand>
        <name>Zn(2+)</name>
        <dbReference type="ChEBI" id="CHEBI:29105"/>
        <label>1</label>
    </ligand>
</feature>
<dbReference type="GO" id="GO:0005737">
    <property type="term" value="C:cytoplasm"/>
    <property type="evidence" value="ECO:0007669"/>
    <property type="project" value="UniProtKB-SubCell"/>
</dbReference>
<dbReference type="GO" id="GO:0006520">
    <property type="term" value="P:amino acid metabolic process"/>
    <property type="evidence" value="ECO:0007669"/>
    <property type="project" value="InterPro"/>
</dbReference>
<evidence type="ECO:0000313" key="13">
    <source>
        <dbReference type="Proteomes" id="UP000007879"/>
    </source>
</evidence>
<evidence type="ECO:0000313" key="12">
    <source>
        <dbReference type="EnsemblMetazoa" id="Aqu2.1.26252_001"/>
    </source>
</evidence>
<dbReference type="Gene3D" id="1.10.150.900">
    <property type="match status" value="1"/>
</dbReference>
<dbReference type="SUPFAM" id="SSF53187">
    <property type="entry name" value="Zn-dependent exopeptidases"/>
    <property type="match status" value="1"/>
</dbReference>